<dbReference type="EMBL" id="KM659094">
    <property type="protein sequence ID" value="AJW30060.1"/>
    <property type="molecule type" value="Genomic_DNA"/>
</dbReference>
<gene>
    <name evidence="2" type="ORF">pLM20P2_p6</name>
</gene>
<protein>
    <submittedName>
        <fullName evidence="2">Mobilization protein A (MobA)</fullName>
    </submittedName>
</protein>
<accession>A0A0D5A199</accession>
<dbReference type="AlphaFoldDB" id="A0A0D5A199"/>
<name>A0A0D5A199_9RHOB</name>
<keyword evidence="2" id="KW-0614">Plasmid</keyword>
<evidence type="ECO:0000256" key="1">
    <source>
        <dbReference type="SAM" id="MobiDB-lite"/>
    </source>
</evidence>
<evidence type="ECO:0000313" key="2">
    <source>
        <dbReference type="EMBL" id="AJW30060.1"/>
    </source>
</evidence>
<reference evidence="2" key="1">
    <citation type="submission" date="2014-09" db="EMBL/GenBank/DDBJ databases">
        <title>The mobilome of the heavy metals and metalloids hypertolerant bacteria from the Lubin copper mine (Poland).</title>
        <authorList>
            <person name="Dziewit L."/>
            <person name="Bartosik D."/>
        </authorList>
    </citation>
    <scope>NUCLEOTIDE SEQUENCE</scope>
    <source>
        <strain evidence="2">LM20</strain>
        <plasmid evidence="2">pLM20P2</plasmid>
    </source>
</reference>
<proteinExistence type="predicted"/>
<sequence length="513" mass="56456">MLIKFTSGGRGGGGAVCSYLVDAERQGREHCPPEVVRGDLARTQELIDSIGRQWTYTHGVLSFAPEDAPTVIEQEAAMDAFEAFAFAGLDVDQFDISWVRHQHTEGGRVELHFVTPRMELASGRALNIAPPGWERSFSTLRDALNLEHGWARPDDPARAREVAFELSPPWAQHGFHLKEGKEAVHGYVAALIERGAVHDRVSLVDALTEAGLEVTRAGKDYVTVRDPDTDERLRLRGRIYEKDWNDDAELGRAAAREVGEPDGRDRGLDRERAAEALAACEREREHRADRNRDRYRPSHAWDQERAATAEMDLGADLGRADRELDADRLLALALEPALEGGGGHALGDVPERGAELPGGARERDPAAMHHALGAESDLPAYEEWGLSHGPAHGIGARLARTVQALGERVRSIGERVRGIFEEGGRMVAAHLAATISDRGPLVADRGHTAALERGLGELERGLSQADRLNHALGAAGERVAERTLTLVQERKAHEWELERAARRERDRGHDHEL</sequence>
<dbReference type="RefSeq" id="WP_172686399.1">
    <property type="nucleotide sequence ID" value="NZ_CBCSFT010000114.1"/>
</dbReference>
<organism evidence="2">
    <name type="scientific">Paracoccus yeei</name>
    <dbReference type="NCBI Taxonomy" id="147645"/>
    <lineage>
        <taxon>Bacteria</taxon>
        <taxon>Pseudomonadati</taxon>
        <taxon>Pseudomonadota</taxon>
        <taxon>Alphaproteobacteria</taxon>
        <taxon>Rhodobacterales</taxon>
        <taxon>Paracoccaceae</taxon>
        <taxon>Paracoccus</taxon>
    </lineage>
</organism>
<feature type="region of interest" description="Disordered" evidence="1">
    <location>
        <begin position="280"/>
        <end position="301"/>
    </location>
</feature>
<geneLocation type="plasmid" evidence="2">
    <name>pLM20P2</name>
</geneLocation>